<dbReference type="Proteomes" id="UP001500668">
    <property type="component" value="Unassembled WGS sequence"/>
</dbReference>
<evidence type="ECO:0000313" key="2">
    <source>
        <dbReference type="Proteomes" id="UP001500668"/>
    </source>
</evidence>
<proteinExistence type="predicted"/>
<comment type="caution">
    <text evidence="1">The sequence shown here is derived from an EMBL/GenBank/DDBJ whole genome shotgun (WGS) entry which is preliminary data.</text>
</comment>
<sequence length="61" mass="6750">MVRAQMAPTDRLYGDERGSRFLTTSDGEHIHFDGSTATRFGLLTWAVDGPRHASSLREQGS</sequence>
<keyword evidence="2" id="KW-1185">Reference proteome</keyword>
<accession>A0ABP3QD50</accession>
<protein>
    <submittedName>
        <fullName evidence="1">Uncharacterized protein</fullName>
    </submittedName>
</protein>
<organism evidence="1 2">
    <name type="scientific">Streptomyces crystallinus</name>
    <dbReference type="NCBI Taxonomy" id="68191"/>
    <lineage>
        <taxon>Bacteria</taxon>
        <taxon>Bacillati</taxon>
        <taxon>Actinomycetota</taxon>
        <taxon>Actinomycetes</taxon>
        <taxon>Kitasatosporales</taxon>
        <taxon>Streptomycetaceae</taxon>
        <taxon>Streptomyces</taxon>
    </lineage>
</organism>
<name>A0ABP3QD50_9ACTN</name>
<dbReference type="EMBL" id="BAAACA010000009">
    <property type="protein sequence ID" value="GAA0588651.1"/>
    <property type="molecule type" value="Genomic_DNA"/>
</dbReference>
<evidence type="ECO:0000313" key="1">
    <source>
        <dbReference type="EMBL" id="GAA0588651.1"/>
    </source>
</evidence>
<reference evidence="2" key="1">
    <citation type="journal article" date="2019" name="Int. J. Syst. Evol. Microbiol.">
        <title>The Global Catalogue of Microorganisms (GCM) 10K type strain sequencing project: providing services to taxonomists for standard genome sequencing and annotation.</title>
        <authorList>
            <consortium name="The Broad Institute Genomics Platform"/>
            <consortium name="The Broad Institute Genome Sequencing Center for Infectious Disease"/>
            <person name="Wu L."/>
            <person name="Ma J."/>
        </authorList>
    </citation>
    <scope>NUCLEOTIDE SEQUENCE [LARGE SCALE GENOMIC DNA]</scope>
    <source>
        <strain evidence="2">JCM 5067</strain>
    </source>
</reference>
<gene>
    <name evidence="1" type="ORF">GCM10010394_17410</name>
</gene>